<dbReference type="Gene3D" id="3.40.50.1240">
    <property type="entry name" value="Phosphoglycerate mutase-like"/>
    <property type="match status" value="1"/>
</dbReference>
<protein>
    <recommendedName>
        <fullName evidence="2">Phosphoglycerate mutase</fullName>
    </recommendedName>
</protein>
<dbReference type="InterPro" id="IPR029033">
    <property type="entry name" value="His_PPase_superfam"/>
</dbReference>
<accession>A0A7S3NH37</accession>
<proteinExistence type="predicted"/>
<dbReference type="AlphaFoldDB" id="A0A7S3NH37"/>
<sequence>MMFGVWEGRCSRCYWGFCRLLDSGLGKEYYMLQELGVELGEDWDETSKRILEKGESRAQLARRVRKSKEAIARYLEEVHVPEDEKIVVITHNTFLVQYLGMKKSKVAKIRNCEFINDPTNFDEVLNES</sequence>
<name>A0A7S3NH37_9SPIT</name>
<gene>
    <name evidence="1" type="ORF">EHAR0213_LOCUS16571</name>
</gene>
<organism evidence="1">
    <name type="scientific">Euplotes harpa</name>
    <dbReference type="NCBI Taxonomy" id="151035"/>
    <lineage>
        <taxon>Eukaryota</taxon>
        <taxon>Sar</taxon>
        <taxon>Alveolata</taxon>
        <taxon>Ciliophora</taxon>
        <taxon>Intramacronucleata</taxon>
        <taxon>Spirotrichea</taxon>
        <taxon>Hypotrichia</taxon>
        <taxon>Euplotida</taxon>
        <taxon>Euplotidae</taxon>
        <taxon>Euplotes</taxon>
    </lineage>
</organism>
<reference evidence="1" key="1">
    <citation type="submission" date="2021-01" db="EMBL/GenBank/DDBJ databases">
        <authorList>
            <person name="Corre E."/>
            <person name="Pelletier E."/>
            <person name="Niang G."/>
            <person name="Scheremetjew M."/>
            <person name="Finn R."/>
            <person name="Kale V."/>
            <person name="Holt S."/>
            <person name="Cochrane G."/>
            <person name="Meng A."/>
            <person name="Brown T."/>
            <person name="Cohen L."/>
        </authorList>
    </citation>
    <scope>NUCLEOTIDE SEQUENCE</scope>
    <source>
        <strain evidence="1">FSP1.4</strain>
    </source>
</reference>
<evidence type="ECO:0008006" key="2">
    <source>
        <dbReference type="Google" id="ProtNLM"/>
    </source>
</evidence>
<dbReference type="EMBL" id="HBII01039254">
    <property type="protein sequence ID" value="CAE0357652.1"/>
    <property type="molecule type" value="Transcribed_RNA"/>
</dbReference>
<evidence type="ECO:0000313" key="1">
    <source>
        <dbReference type="EMBL" id="CAE0357652.1"/>
    </source>
</evidence>
<dbReference type="SUPFAM" id="SSF53254">
    <property type="entry name" value="Phosphoglycerate mutase-like"/>
    <property type="match status" value="1"/>
</dbReference>